<keyword evidence="2" id="KW-0808">Transferase</keyword>
<dbReference type="EMBL" id="JACGWN010000003">
    <property type="protein sequence ID" value="KAL0455329.1"/>
    <property type="molecule type" value="Genomic_DNA"/>
</dbReference>
<evidence type="ECO:0000256" key="3">
    <source>
        <dbReference type="ARBA" id="ARBA00022695"/>
    </source>
</evidence>
<feature type="domain" description="Reverse transcriptase RNase H-like" evidence="10">
    <location>
        <begin position="82"/>
        <end position="171"/>
    </location>
</feature>
<dbReference type="GO" id="GO:0004190">
    <property type="term" value="F:aspartic-type endopeptidase activity"/>
    <property type="evidence" value="ECO:0007669"/>
    <property type="project" value="UniProtKB-KW"/>
</dbReference>
<reference evidence="11" key="2">
    <citation type="journal article" date="2024" name="Plant">
        <title>Genomic evolution and insights into agronomic trait innovations of Sesamum species.</title>
        <authorList>
            <person name="Miao H."/>
            <person name="Wang L."/>
            <person name="Qu L."/>
            <person name="Liu H."/>
            <person name="Sun Y."/>
            <person name="Le M."/>
            <person name="Wang Q."/>
            <person name="Wei S."/>
            <person name="Zheng Y."/>
            <person name="Lin W."/>
            <person name="Duan Y."/>
            <person name="Cao H."/>
            <person name="Xiong S."/>
            <person name="Wang X."/>
            <person name="Wei L."/>
            <person name="Li C."/>
            <person name="Ma Q."/>
            <person name="Ju M."/>
            <person name="Zhao R."/>
            <person name="Li G."/>
            <person name="Mu C."/>
            <person name="Tian Q."/>
            <person name="Mei H."/>
            <person name="Zhang T."/>
            <person name="Gao T."/>
            <person name="Zhang H."/>
        </authorList>
    </citation>
    <scope>NUCLEOTIDE SEQUENCE</scope>
    <source>
        <strain evidence="11">KEN1</strain>
    </source>
</reference>
<evidence type="ECO:0000313" key="11">
    <source>
        <dbReference type="EMBL" id="KAL0455329.1"/>
    </source>
</evidence>
<keyword evidence="5" id="KW-0064">Aspartyl protease</keyword>
<keyword evidence="6" id="KW-0255">Endonuclease</keyword>
<dbReference type="PANTHER" id="PTHR33064">
    <property type="entry name" value="POL PROTEIN"/>
    <property type="match status" value="1"/>
</dbReference>
<keyword evidence="1" id="KW-0645">Protease</keyword>
<keyword evidence="8" id="KW-0695">RNA-directed DNA polymerase</keyword>
<keyword evidence="4" id="KW-0540">Nuclease</keyword>
<dbReference type="InterPro" id="IPR051320">
    <property type="entry name" value="Viral_Replic_Matur_Polypro"/>
</dbReference>
<dbReference type="SUPFAM" id="SSF56672">
    <property type="entry name" value="DNA/RNA polymerases"/>
    <property type="match status" value="1"/>
</dbReference>
<dbReference type="InterPro" id="IPR041373">
    <property type="entry name" value="RT_RNaseH"/>
</dbReference>
<sequence>MKFIDGKYQPGPHITKELLKFPEENLTVFVCLDSYCTILIISRTSSLNGLCIQASSLNCSRKSHHLGQAQTILTKTEAGHRILQTDASNEFWGAILIEKENEKKYFCGHASGQFKDSEKHYHAIYKEILAMKYGIKKFEFHLIGHHFTILMDNTSFSKIMDSKEAVQNLKNIREYAMDHMFVHLARLLSETDIPQALYYFPIEVHLGQMIHISRTPEMESPSNRQSQALTSLLSMERPKLVYTSLVIEPMDEDSDSDSIPEHDSQDPWDYRTEITLESPVASFHHGRPSASA</sequence>
<dbReference type="GO" id="GO:0003964">
    <property type="term" value="F:RNA-directed DNA polymerase activity"/>
    <property type="evidence" value="ECO:0007669"/>
    <property type="project" value="UniProtKB-KW"/>
</dbReference>
<evidence type="ECO:0000256" key="6">
    <source>
        <dbReference type="ARBA" id="ARBA00022759"/>
    </source>
</evidence>
<feature type="compositionally biased region" description="Basic and acidic residues" evidence="9">
    <location>
        <begin position="259"/>
        <end position="271"/>
    </location>
</feature>
<name>A0AAW2XME4_9LAMI</name>
<dbReference type="AlphaFoldDB" id="A0AAW2XME4"/>
<evidence type="ECO:0000256" key="7">
    <source>
        <dbReference type="ARBA" id="ARBA00022801"/>
    </source>
</evidence>
<evidence type="ECO:0000256" key="2">
    <source>
        <dbReference type="ARBA" id="ARBA00022679"/>
    </source>
</evidence>
<organism evidence="11">
    <name type="scientific">Sesamum latifolium</name>
    <dbReference type="NCBI Taxonomy" id="2727402"/>
    <lineage>
        <taxon>Eukaryota</taxon>
        <taxon>Viridiplantae</taxon>
        <taxon>Streptophyta</taxon>
        <taxon>Embryophyta</taxon>
        <taxon>Tracheophyta</taxon>
        <taxon>Spermatophyta</taxon>
        <taxon>Magnoliopsida</taxon>
        <taxon>eudicotyledons</taxon>
        <taxon>Gunneridae</taxon>
        <taxon>Pentapetalae</taxon>
        <taxon>asterids</taxon>
        <taxon>lamiids</taxon>
        <taxon>Lamiales</taxon>
        <taxon>Pedaliaceae</taxon>
        <taxon>Sesamum</taxon>
    </lineage>
</organism>
<protein>
    <submittedName>
        <fullName evidence="11">Polyprotein</fullName>
    </submittedName>
</protein>
<evidence type="ECO:0000256" key="9">
    <source>
        <dbReference type="SAM" id="MobiDB-lite"/>
    </source>
</evidence>
<dbReference type="PANTHER" id="PTHR33064:SF37">
    <property type="entry name" value="RIBONUCLEASE H"/>
    <property type="match status" value="1"/>
</dbReference>
<evidence type="ECO:0000256" key="5">
    <source>
        <dbReference type="ARBA" id="ARBA00022750"/>
    </source>
</evidence>
<comment type="caution">
    <text evidence="11">The sequence shown here is derived from an EMBL/GenBank/DDBJ whole genome shotgun (WGS) entry which is preliminary data.</text>
</comment>
<keyword evidence="3" id="KW-0548">Nucleotidyltransferase</keyword>
<evidence type="ECO:0000256" key="1">
    <source>
        <dbReference type="ARBA" id="ARBA00022670"/>
    </source>
</evidence>
<feature type="region of interest" description="Disordered" evidence="9">
    <location>
        <begin position="251"/>
        <end position="271"/>
    </location>
</feature>
<keyword evidence="7" id="KW-0378">Hydrolase</keyword>
<dbReference type="GO" id="GO:0006508">
    <property type="term" value="P:proteolysis"/>
    <property type="evidence" value="ECO:0007669"/>
    <property type="project" value="UniProtKB-KW"/>
</dbReference>
<evidence type="ECO:0000256" key="4">
    <source>
        <dbReference type="ARBA" id="ARBA00022722"/>
    </source>
</evidence>
<evidence type="ECO:0000256" key="8">
    <source>
        <dbReference type="ARBA" id="ARBA00022918"/>
    </source>
</evidence>
<accession>A0AAW2XME4</accession>
<dbReference type="InterPro" id="IPR043502">
    <property type="entry name" value="DNA/RNA_pol_sf"/>
</dbReference>
<evidence type="ECO:0000259" key="10">
    <source>
        <dbReference type="Pfam" id="PF17917"/>
    </source>
</evidence>
<dbReference type="Pfam" id="PF17917">
    <property type="entry name" value="RT_RNaseH"/>
    <property type="match status" value="1"/>
</dbReference>
<proteinExistence type="predicted"/>
<reference evidence="11" key="1">
    <citation type="submission" date="2020-06" db="EMBL/GenBank/DDBJ databases">
        <authorList>
            <person name="Li T."/>
            <person name="Hu X."/>
            <person name="Zhang T."/>
            <person name="Song X."/>
            <person name="Zhang H."/>
            <person name="Dai N."/>
            <person name="Sheng W."/>
            <person name="Hou X."/>
            <person name="Wei L."/>
        </authorList>
    </citation>
    <scope>NUCLEOTIDE SEQUENCE</scope>
    <source>
        <strain evidence="11">KEN1</strain>
        <tissue evidence="11">Leaf</tissue>
    </source>
</reference>
<gene>
    <name evidence="11" type="ORF">Slati_0872100</name>
</gene>
<dbReference type="GO" id="GO:0004519">
    <property type="term" value="F:endonuclease activity"/>
    <property type="evidence" value="ECO:0007669"/>
    <property type="project" value="UniProtKB-KW"/>
</dbReference>